<dbReference type="InterPro" id="IPR036397">
    <property type="entry name" value="RNaseH_sf"/>
</dbReference>
<protein>
    <submittedName>
        <fullName evidence="3">Uncharacterized protein LOC104228584</fullName>
    </submittedName>
</protein>
<gene>
    <name evidence="3" type="primary">LOC104228584</name>
</gene>
<evidence type="ECO:0000313" key="2">
    <source>
        <dbReference type="Proteomes" id="UP000189701"/>
    </source>
</evidence>
<reference evidence="2" key="1">
    <citation type="journal article" date="2013" name="Genome Biol.">
        <title>Reference genomes and transcriptomes of Nicotiana sylvestris and Nicotiana tomentosiformis.</title>
        <authorList>
            <person name="Sierro N."/>
            <person name="Battey J.N."/>
            <person name="Ouadi S."/>
            <person name="Bovet L."/>
            <person name="Goepfert S."/>
            <person name="Bakaher N."/>
            <person name="Peitsch M.C."/>
            <person name="Ivanov N.V."/>
        </authorList>
    </citation>
    <scope>NUCLEOTIDE SEQUENCE [LARGE SCALE GENOMIC DNA]</scope>
</reference>
<dbReference type="Proteomes" id="UP000189701">
    <property type="component" value="Unplaced"/>
</dbReference>
<evidence type="ECO:0000313" key="3">
    <source>
        <dbReference type="RefSeq" id="XP_009779363.1"/>
    </source>
</evidence>
<dbReference type="GO" id="GO:0003676">
    <property type="term" value="F:nucleic acid binding"/>
    <property type="evidence" value="ECO:0007669"/>
    <property type="project" value="InterPro"/>
</dbReference>
<dbReference type="RefSeq" id="XP_009779363.1">
    <property type="nucleotide sequence ID" value="XM_009781061.1"/>
</dbReference>
<dbReference type="Gene3D" id="3.30.420.10">
    <property type="entry name" value="Ribonuclease H-like superfamily/Ribonuclease H"/>
    <property type="match status" value="1"/>
</dbReference>
<dbReference type="PANTHER" id="PTHR48475">
    <property type="entry name" value="RIBONUCLEASE H"/>
    <property type="match status" value="1"/>
</dbReference>
<dbReference type="CDD" id="cd09279">
    <property type="entry name" value="RNase_HI_like"/>
    <property type="match status" value="1"/>
</dbReference>
<sequence>MAGKVKKGEIAIPVYMSGTVQNTKFHVIGGDMKYNELLGRPWIHSMRAMPSTLHQMMKFPTKDGITTVYGEQHVVKEMLAVYQEAPNPIHSTLDESRSVQTPEDDEEIFSLLELLLPPKSQMQRSRQLKNWSKVWTLFTDGATNVRGSGLVIVLQPSTGGMIRQSIKTTRLTNNEAEYEAMIAGLKLAKILGAKIIEAKWDSLLVINQVNVSYEVREDMMQRYLDKIHVTLRRFKEWTLVHKPREQNSEADALTNLGSSVEEDYLLP</sequence>
<organism evidence="2 3">
    <name type="scientific">Nicotiana sylvestris</name>
    <name type="common">Wood tobacco</name>
    <name type="synonym">South American tobacco</name>
    <dbReference type="NCBI Taxonomy" id="4096"/>
    <lineage>
        <taxon>Eukaryota</taxon>
        <taxon>Viridiplantae</taxon>
        <taxon>Streptophyta</taxon>
        <taxon>Embryophyta</taxon>
        <taxon>Tracheophyta</taxon>
        <taxon>Spermatophyta</taxon>
        <taxon>Magnoliopsida</taxon>
        <taxon>eudicotyledons</taxon>
        <taxon>Gunneridae</taxon>
        <taxon>Pentapetalae</taxon>
        <taxon>asterids</taxon>
        <taxon>lamiids</taxon>
        <taxon>Solanales</taxon>
        <taxon>Solanaceae</taxon>
        <taxon>Nicotianoideae</taxon>
        <taxon>Nicotianeae</taxon>
        <taxon>Nicotiana</taxon>
    </lineage>
</organism>
<proteinExistence type="predicted"/>
<dbReference type="STRING" id="4096.A0A1U7WLB7"/>
<evidence type="ECO:0000259" key="1">
    <source>
        <dbReference type="PROSITE" id="PS50879"/>
    </source>
</evidence>
<accession>A0A1U7WLB7</accession>
<name>A0A1U7WLB7_NICSY</name>
<feature type="domain" description="RNase H type-1" evidence="1">
    <location>
        <begin position="131"/>
        <end position="259"/>
    </location>
</feature>
<dbReference type="PANTHER" id="PTHR48475:SF2">
    <property type="entry name" value="RIBONUCLEASE H"/>
    <property type="match status" value="1"/>
</dbReference>
<keyword evidence="2" id="KW-1185">Reference proteome</keyword>
<dbReference type="Pfam" id="PF13456">
    <property type="entry name" value="RVT_3"/>
    <property type="match status" value="1"/>
</dbReference>
<dbReference type="InterPro" id="IPR012337">
    <property type="entry name" value="RNaseH-like_sf"/>
</dbReference>
<dbReference type="SUPFAM" id="SSF53098">
    <property type="entry name" value="Ribonuclease H-like"/>
    <property type="match status" value="1"/>
</dbReference>
<dbReference type="InterPro" id="IPR002156">
    <property type="entry name" value="RNaseH_domain"/>
</dbReference>
<dbReference type="eggNOG" id="KOG0017">
    <property type="taxonomic scope" value="Eukaryota"/>
</dbReference>
<dbReference type="AlphaFoldDB" id="A0A1U7WLB7"/>
<reference evidence="3" key="2">
    <citation type="submission" date="2025-08" db="UniProtKB">
        <authorList>
            <consortium name="RefSeq"/>
        </authorList>
    </citation>
    <scope>IDENTIFICATION</scope>
    <source>
        <tissue evidence="3">Leaf</tissue>
    </source>
</reference>
<dbReference type="PROSITE" id="PS50879">
    <property type="entry name" value="RNASE_H_1"/>
    <property type="match status" value="1"/>
</dbReference>
<dbReference type="GO" id="GO:0004523">
    <property type="term" value="F:RNA-DNA hybrid ribonuclease activity"/>
    <property type="evidence" value="ECO:0007669"/>
    <property type="project" value="InterPro"/>
</dbReference>